<accession>A0A7D4TKU4</accession>
<keyword evidence="3" id="KW-1185">Reference proteome</keyword>
<dbReference type="Proteomes" id="UP000501003">
    <property type="component" value="Chromosome"/>
</dbReference>
<dbReference type="AlphaFoldDB" id="A0A7D4TKU4"/>
<feature type="chain" id="PRO_5028894162" evidence="1">
    <location>
        <begin position="24"/>
        <end position="590"/>
    </location>
</feature>
<gene>
    <name evidence="2" type="ORF">HRU87_05440</name>
</gene>
<feature type="signal peptide" evidence="1">
    <location>
        <begin position="1"/>
        <end position="23"/>
    </location>
</feature>
<evidence type="ECO:0000256" key="1">
    <source>
        <dbReference type="SAM" id="SignalP"/>
    </source>
</evidence>
<keyword evidence="1" id="KW-0732">Signal</keyword>
<dbReference type="EMBL" id="CP054056">
    <property type="protein sequence ID" value="QKJ25612.1"/>
    <property type="molecule type" value="Genomic_DNA"/>
</dbReference>
<dbReference type="RefSeq" id="WP_173493909.1">
    <property type="nucleotide sequence ID" value="NZ_CP054056.1"/>
</dbReference>
<evidence type="ECO:0000313" key="3">
    <source>
        <dbReference type="Proteomes" id="UP000501003"/>
    </source>
</evidence>
<sequence length="590" mass="64046">MKKSTWALSAGLSLLVMGQSASAEPWVFEPGNVYQQAKTVFEIREDYNFGSPSVVNLETKTEYGTHSADCRALGVDPCFESLLDASTPRSEQPNGFEVLRFSLAMPVCETDASDWCISDVRLYRVGEQKVSAKLIRSVEGNTTPAVESHGVPEGGTTSLWEAGPGSGFEGLKVAVFGSAEFRNLEVDRPSSQAPSRGKNYLAYEFAMQVEPYVEGDPGRRVPPLGFTPLSTSPGVGNWYRPFRPCVWEDKQGCGVKIDHPEGLRIGLTIRSKPPIGKFFNGRVSDPALNVTKDGSATVLELDANPISVPQVAVVFDNASGLREKLGFTREGTQFHMTKPYYEPALKSLDVLREHTGDAASGQNTFWRVAAIGSDLGNPCYQDYGVAGMVFTNATTFEGMAPPQFKDGFLNYKVAGMHYLPDGKTEFEGTYDLLLKSEVARCLYRYSNAPVSANVTVVGTSGEQKVASTVVSEKDGWLKLAAYGFTFSENKIQVRLSQPKAKVLAKFIGRTTTLTSKQQGEVRTLLATTNANKSVTCSGAFRKLSDRQLALARAKATCALAKKVDPQRTYEIAAVPVTSSLSDAKVTVTTK</sequence>
<organism evidence="2 3">
    <name type="scientific">Aquiluna borgnonia</name>
    <dbReference type="NCBI Taxonomy" id="2499157"/>
    <lineage>
        <taxon>Bacteria</taxon>
        <taxon>Bacillati</taxon>
        <taxon>Actinomycetota</taxon>
        <taxon>Actinomycetes</taxon>
        <taxon>Micrococcales</taxon>
        <taxon>Microbacteriaceae</taxon>
        <taxon>Luna cluster</taxon>
        <taxon>Luna-1 subcluster</taxon>
        <taxon>Aquiluna</taxon>
    </lineage>
</organism>
<dbReference type="KEGG" id="aqg:HRU87_05440"/>
<proteinExistence type="predicted"/>
<reference evidence="2 3" key="1">
    <citation type="submission" date="2020-05" db="EMBL/GenBank/DDBJ databases">
        <title>Aquirufa sp. strain 15G-AUS-rot a new Aquirufa species.</title>
        <authorList>
            <person name="Pitt A."/>
            <person name="Hahn M.W."/>
        </authorList>
    </citation>
    <scope>NUCLEOTIDE SEQUENCE [LARGE SCALE GENOMIC DNA]</scope>
    <source>
        <strain evidence="2 3">15G-AUS-rot</strain>
    </source>
</reference>
<name>A0A7D4TKU4_9MICO</name>
<evidence type="ECO:0000313" key="2">
    <source>
        <dbReference type="EMBL" id="QKJ25612.1"/>
    </source>
</evidence>
<protein>
    <submittedName>
        <fullName evidence="2">Uncharacterized protein</fullName>
    </submittedName>
</protein>